<dbReference type="Gene3D" id="3.40.50.720">
    <property type="entry name" value="NAD(P)-binding Rossmann-like Domain"/>
    <property type="match status" value="1"/>
</dbReference>
<dbReference type="Proteomes" id="UP000668403">
    <property type="component" value="Unassembled WGS sequence"/>
</dbReference>
<dbReference type="Pfam" id="PF13561">
    <property type="entry name" value="adh_short_C2"/>
    <property type="match status" value="1"/>
</dbReference>
<sequence length="272" mass="27736">MVARDESVRGRVVAVTGGGTGIGAAIAERFADDGATVIVLGRRLAPLEEVADRIGGDAVVADASDTASARAAIETILARHERLDVLVANAGGHGFSAVGETSDDDWQAAMTVNLSTAFVMAREALPSLAAHGGGEIVIVSSLAGLFAGPSVAGYTVGKHALIGLTKSLARDYGRRGVRVNAICPGWVRTPMADAEMAEFARHAPGIESPDDGYAAVTADVPLGRPADPEEIAAIARFLGSRQSSYMTGAVLVADGGAHIVDLPTLAFAHAGM</sequence>
<dbReference type="PANTHER" id="PTHR42760:SF122">
    <property type="entry name" value="NAD(P)-BINDING PROTEIN"/>
    <property type="match status" value="1"/>
</dbReference>
<name>A0A939QEI1_9MICO</name>
<dbReference type="InterPro" id="IPR002347">
    <property type="entry name" value="SDR_fam"/>
</dbReference>
<keyword evidence="5" id="KW-1185">Reference proteome</keyword>
<feature type="domain" description="Ketoreductase" evidence="3">
    <location>
        <begin position="11"/>
        <end position="193"/>
    </location>
</feature>
<dbReference type="CDD" id="cd05233">
    <property type="entry name" value="SDR_c"/>
    <property type="match status" value="1"/>
</dbReference>
<proteinExistence type="inferred from homology"/>
<dbReference type="GO" id="GO:0016616">
    <property type="term" value="F:oxidoreductase activity, acting on the CH-OH group of donors, NAD or NADP as acceptor"/>
    <property type="evidence" value="ECO:0007669"/>
    <property type="project" value="TreeGrafter"/>
</dbReference>
<dbReference type="AlphaFoldDB" id="A0A939QEI1"/>
<dbReference type="PANTHER" id="PTHR42760">
    <property type="entry name" value="SHORT-CHAIN DEHYDROGENASES/REDUCTASES FAMILY MEMBER"/>
    <property type="match status" value="1"/>
</dbReference>
<dbReference type="FunFam" id="3.40.50.720:FF:000084">
    <property type="entry name" value="Short-chain dehydrogenase reductase"/>
    <property type="match status" value="1"/>
</dbReference>
<dbReference type="InterPro" id="IPR036291">
    <property type="entry name" value="NAD(P)-bd_dom_sf"/>
</dbReference>
<comment type="caution">
    <text evidence="4">The sequence shown here is derived from an EMBL/GenBank/DDBJ whole genome shotgun (WGS) entry which is preliminary data.</text>
</comment>
<dbReference type="PRINTS" id="PR00081">
    <property type="entry name" value="GDHRDH"/>
</dbReference>
<dbReference type="SUPFAM" id="SSF51735">
    <property type="entry name" value="NAD(P)-binding Rossmann-fold domains"/>
    <property type="match status" value="1"/>
</dbReference>
<reference evidence="4" key="1">
    <citation type="submission" date="2021-03" db="EMBL/GenBank/DDBJ databases">
        <title>Leucobacter chromiisoli sp. nov., isolated from chromium-containing soil of chemical plant.</title>
        <authorList>
            <person name="Xu Z."/>
        </authorList>
    </citation>
    <scope>NUCLEOTIDE SEQUENCE</scope>
    <source>
        <strain evidence="4">K 70/01</strain>
    </source>
</reference>
<dbReference type="GO" id="GO:0006633">
    <property type="term" value="P:fatty acid biosynthetic process"/>
    <property type="evidence" value="ECO:0007669"/>
    <property type="project" value="TreeGrafter"/>
</dbReference>
<dbReference type="RefSeq" id="WP_208239271.1">
    <property type="nucleotide sequence ID" value="NZ_BAAAQU010000002.1"/>
</dbReference>
<evidence type="ECO:0000313" key="4">
    <source>
        <dbReference type="EMBL" id="MBO2990352.1"/>
    </source>
</evidence>
<organism evidence="4 5">
    <name type="scientific">Leucobacter tardus</name>
    <dbReference type="NCBI Taxonomy" id="501483"/>
    <lineage>
        <taxon>Bacteria</taxon>
        <taxon>Bacillati</taxon>
        <taxon>Actinomycetota</taxon>
        <taxon>Actinomycetes</taxon>
        <taxon>Micrococcales</taxon>
        <taxon>Microbacteriaceae</taxon>
        <taxon>Leucobacter</taxon>
    </lineage>
</organism>
<dbReference type="PROSITE" id="PS00061">
    <property type="entry name" value="ADH_SHORT"/>
    <property type="match status" value="1"/>
</dbReference>
<gene>
    <name evidence="4" type="ORF">J4H85_10150</name>
</gene>
<evidence type="ECO:0000256" key="2">
    <source>
        <dbReference type="ARBA" id="ARBA00023002"/>
    </source>
</evidence>
<protein>
    <submittedName>
        <fullName evidence="4">SDR family oxidoreductase</fullName>
    </submittedName>
</protein>
<keyword evidence="2" id="KW-0560">Oxidoreductase</keyword>
<evidence type="ECO:0000259" key="3">
    <source>
        <dbReference type="SMART" id="SM00822"/>
    </source>
</evidence>
<comment type="similarity">
    <text evidence="1">Belongs to the short-chain dehydrogenases/reductases (SDR) family.</text>
</comment>
<dbReference type="InterPro" id="IPR057326">
    <property type="entry name" value="KR_dom"/>
</dbReference>
<evidence type="ECO:0000313" key="5">
    <source>
        <dbReference type="Proteomes" id="UP000668403"/>
    </source>
</evidence>
<dbReference type="EMBL" id="JAGFBF010000005">
    <property type="protein sequence ID" value="MBO2990352.1"/>
    <property type="molecule type" value="Genomic_DNA"/>
</dbReference>
<dbReference type="InterPro" id="IPR020904">
    <property type="entry name" value="Sc_DH/Rdtase_CS"/>
</dbReference>
<evidence type="ECO:0000256" key="1">
    <source>
        <dbReference type="ARBA" id="ARBA00006484"/>
    </source>
</evidence>
<dbReference type="GO" id="GO:0048038">
    <property type="term" value="F:quinone binding"/>
    <property type="evidence" value="ECO:0007669"/>
    <property type="project" value="TreeGrafter"/>
</dbReference>
<accession>A0A939QEI1</accession>
<dbReference type="SMART" id="SM00822">
    <property type="entry name" value="PKS_KR"/>
    <property type="match status" value="1"/>
</dbReference>
<dbReference type="PRINTS" id="PR00080">
    <property type="entry name" value="SDRFAMILY"/>
</dbReference>